<name>A0AAV4V937_9ARAC</name>
<protein>
    <recommendedName>
        <fullName evidence="3">DNA-directed RNA polymerase</fullName>
    </recommendedName>
</protein>
<dbReference type="AlphaFoldDB" id="A0AAV4V937"/>
<keyword evidence="2" id="KW-1185">Reference proteome</keyword>
<dbReference type="EMBL" id="BPLQ01012517">
    <property type="protein sequence ID" value="GIY66015.1"/>
    <property type="molecule type" value="Genomic_DNA"/>
</dbReference>
<comment type="caution">
    <text evidence="1">The sequence shown here is derived from an EMBL/GenBank/DDBJ whole genome shotgun (WGS) entry which is preliminary data.</text>
</comment>
<evidence type="ECO:0000313" key="1">
    <source>
        <dbReference type="EMBL" id="GIY66015.1"/>
    </source>
</evidence>
<sequence>MPSTPANSRCRLGAHKSAHRWRWALSCGAKSPRFNIRMGLMGQEAIMSCSEQDSICCCENSYGVFRVADMRHLGNVSLNAVLRQTGVSNLLDTYFLYI</sequence>
<evidence type="ECO:0008006" key="3">
    <source>
        <dbReference type="Google" id="ProtNLM"/>
    </source>
</evidence>
<dbReference type="Proteomes" id="UP001054837">
    <property type="component" value="Unassembled WGS sequence"/>
</dbReference>
<reference evidence="1 2" key="1">
    <citation type="submission" date="2021-06" db="EMBL/GenBank/DDBJ databases">
        <title>Caerostris darwini draft genome.</title>
        <authorList>
            <person name="Kono N."/>
            <person name="Arakawa K."/>
        </authorList>
    </citation>
    <scope>NUCLEOTIDE SEQUENCE [LARGE SCALE GENOMIC DNA]</scope>
</reference>
<accession>A0AAV4V937</accession>
<evidence type="ECO:0000313" key="2">
    <source>
        <dbReference type="Proteomes" id="UP001054837"/>
    </source>
</evidence>
<gene>
    <name evidence="1" type="ORF">CDAR_454251</name>
</gene>
<organism evidence="1 2">
    <name type="scientific">Caerostris darwini</name>
    <dbReference type="NCBI Taxonomy" id="1538125"/>
    <lineage>
        <taxon>Eukaryota</taxon>
        <taxon>Metazoa</taxon>
        <taxon>Ecdysozoa</taxon>
        <taxon>Arthropoda</taxon>
        <taxon>Chelicerata</taxon>
        <taxon>Arachnida</taxon>
        <taxon>Araneae</taxon>
        <taxon>Araneomorphae</taxon>
        <taxon>Entelegynae</taxon>
        <taxon>Araneoidea</taxon>
        <taxon>Araneidae</taxon>
        <taxon>Caerostris</taxon>
    </lineage>
</organism>
<proteinExistence type="predicted"/>